<geneLocation type="plasmid" evidence="2">
    <name>pjcm18538 dna</name>
</geneLocation>
<protein>
    <submittedName>
        <fullName evidence="1">Uncharacterized protein</fullName>
    </submittedName>
</protein>
<proteinExistence type="predicted"/>
<dbReference type="AlphaFoldDB" id="A0A7I7RWI5"/>
<evidence type="ECO:0000313" key="2">
    <source>
        <dbReference type="Proteomes" id="UP000467428"/>
    </source>
</evidence>
<reference evidence="1 2" key="1">
    <citation type="journal article" date="2019" name="Emerg. Microbes Infect.">
        <title>Comprehensive subspecies identification of 175 nontuberculous mycobacteria species based on 7547 genomic profiles.</title>
        <authorList>
            <person name="Matsumoto Y."/>
            <person name="Kinjo T."/>
            <person name="Motooka D."/>
            <person name="Nabeya D."/>
            <person name="Jung N."/>
            <person name="Uechi K."/>
            <person name="Horii T."/>
            <person name="Iida T."/>
            <person name="Fujita J."/>
            <person name="Nakamura S."/>
        </authorList>
    </citation>
    <scope>NUCLEOTIDE SEQUENCE [LARGE SCALE GENOMIC DNA]</scope>
    <source>
        <strain evidence="1 2">JCM 18538</strain>
    </source>
</reference>
<dbReference type="KEGG" id="marz:MARA_20280"/>
<dbReference type="EMBL" id="AP022593">
    <property type="protein sequence ID" value="BBY48560.1"/>
    <property type="molecule type" value="Genomic_DNA"/>
</dbReference>
<sequence>MARNAASTISERTFLRCSRQRSLRASTFTPGWGPGRGIDGLRTKLLYPLVPPDLLYRAVPLGPLGPVAAGTIIAEMQPPRVRRGP</sequence>
<organism evidence="1 2">
    <name type="scientific">Mycolicibacterium arabiense</name>
    <dbReference type="NCBI Taxonomy" id="1286181"/>
    <lineage>
        <taxon>Bacteria</taxon>
        <taxon>Bacillati</taxon>
        <taxon>Actinomycetota</taxon>
        <taxon>Actinomycetes</taxon>
        <taxon>Mycobacteriales</taxon>
        <taxon>Mycobacteriaceae</taxon>
        <taxon>Mycolicibacterium</taxon>
    </lineage>
</organism>
<keyword evidence="2" id="KW-1185">Reference proteome</keyword>
<name>A0A7I7RWI5_9MYCO</name>
<evidence type="ECO:0000313" key="1">
    <source>
        <dbReference type="EMBL" id="BBY48560.1"/>
    </source>
</evidence>
<gene>
    <name evidence="1" type="ORF">MARA_20280</name>
</gene>
<accession>A0A7I7RWI5</accession>
<dbReference type="Proteomes" id="UP000467428">
    <property type="component" value="Chromosome"/>
</dbReference>